<comment type="caution">
    <text evidence="2">The sequence shown here is derived from an EMBL/GenBank/DDBJ whole genome shotgun (WGS) entry which is preliminary data.</text>
</comment>
<dbReference type="AlphaFoldDB" id="A0A9P5GPP7"/>
<sequence>MATIVSSAAGPPPPPPPPPPLPPNWKPTDRPYLANHAKTKRRKKDEKAQKKATHNARVSTVWRLLHQQGTTPDVAPKRGSRRRRRAAAKWAAAEQQAAAALEKAGTYVFTQNKSSNSVML</sequence>
<accession>A0A9P5GPP7</accession>
<organism evidence="2 3">
    <name type="scientific">Penicillium crustosum</name>
    <name type="common">Blue mold fungus</name>
    <dbReference type="NCBI Taxonomy" id="36656"/>
    <lineage>
        <taxon>Eukaryota</taxon>
        <taxon>Fungi</taxon>
        <taxon>Dikarya</taxon>
        <taxon>Ascomycota</taxon>
        <taxon>Pezizomycotina</taxon>
        <taxon>Eurotiomycetes</taxon>
        <taxon>Eurotiomycetidae</taxon>
        <taxon>Eurotiales</taxon>
        <taxon>Aspergillaceae</taxon>
        <taxon>Penicillium</taxon>
    </lineage>
</organism>
<protein>
    <submittedName>
        <fullName evidence="2">Uncharacterized protein</fullName>
    </submittedName>
</protein>
<keyword evidence="3" id="KW-1185">Reference proteome</keyword>
<feature type="compositionally biased region" description="Basic residues" evidence="1">
    <location>
        <begin position="37"/>
        <end position="54"/>
    </location>
</feature>
<name>A0A9P5GPP7_PENCR</name>
<evidence type="ECO:0000256" key="1">
    <source>
        <dbReference type="SAM" id="MobiDB-lite"/>
    </source>
</evidence>
<gene>
    <name evidence="2" type="ORF">PCG10_004207</name>
</gene>
<proteinExistence type="predicted"/>
<feature type="compositionally biased region" description="Pro residues" evidence="1">
    <location>
        <begin position="10"/>
        <end position="25"/>
    </location>
</feature>
<evidence type="ECO:0000313" key="2">
    <source>
        <dbReference type="EMBL" id="KAF7526271.1"/>
    </source>
</evidence>
<dbReference type="Proteomes" id="UP000701341">
    <property type="component" value="Unassembled WGS sequence"/>
</dbReference>
<evidence type="ECO:0000313" key="3">
    <source>
        <dbReference type="Proteomes" id="UP000701341"/>
    </source>
</evidence>
<feature type="region of interest" description="Disordered" evidence="1">
    <location>
        <begin position="1"/>
        <end position="58"/>
    </location>
</feature>
<dbReference type="EMBL" id="JAAOZQ010000023">
    <property type="protein sequence ID" value="KAF7526271.1"/>
    <property type="molecule type" value="Genomic_DNA"/>
</dbReference>
<reference evidence="2" key="1">
    <citation type="submission" date="2020-02" db="EMBL/GenBank/DDBJ databases">
        <authorList>
            <person name="Lichtner F.J."/>
        </authorList>
    </citation>
    <scope>NUCLEOTIDE SEQUENCE</scope>
    <source>
        <strain evidence="2">G10</strain>
    </source>
</reference>